<dbReference type="HOGENOM" id="CLU_2904436_0_0_1"/>
<organism evidence="1 2">
    <name type="scientific">Hebeloma cylindrosporum</name>
    <dbReference type="NCBI Taxonomy" id="76867"/>
    <lineage>
        <taxon>Eukaryota</taxon>
        <taxon>Fungi</taxon>
        <taxon>Dikarya</taxon>
        <taxon>Basidiomycota</taxon>
        <taxon>Agaricomycotina</taxon>
        <taxon>Agaricomycetes</taxon>
        <taxon>Agaricomycetidae</taxon>
        <taxon>Agaricales</taxon>
        <taxon>Agaricineae</taxon>
        <taxon>Hymenogastraceae</taxon>
        <taxon>Hebeloma</taxon>
    </lineage>
</organism>
<proteinExistence type="predicted"/>
<evidence type="ECO:0000313" key="2">
    <source>
        <dbReference type="Proteomes" id="UP000053424"/>
    </source>
</evidence>
<reference evidence="1 2" key="1">
    <citation type="submission" date="2014-04" db="EMBL/GenBank/DDBJ databases">
        <authorList>
            <consortium name="DOE Joint Genome Institute"/>
            <person name="Kuo A."/>
            <person name="Gay G."/>
            <person name="Dore J."/>
            <person name="Kohler A."/>
            <person name="Nagy L.G."/>
            <person name="Floudas D."/>
            <person name="Copeland A."/>
            <person name="Barry K.W."/>
            <person name="Cichocki N."/>
            <person name="Veneault-Fourrey C."/>
            <person name="LaButti K."/>
            <person name="Lindquist E.A."/>
            <person name="Lipzen A."/>
            <person name="Lundell T."/>
            <person name="Morin E."/>
            <person name="Murat C."/>
            <person name="Sun H."/>
            <person name="Tunlid A."/>
            <person name="Henrissat B."/>
            <person name="Grigoriev I.V."/>
            <person name="Hibbett D.S."/>
            <person name="Martin F."/>
            <person name="Nordberg H.P."/>
            <person name="Cantor M.N."/>
            <person name="Hua S.X."/>
        </authorList>
    </citation>
    <scope>NUCLEOTIDE SEQUENCE [LARGE SCALE GENOMIC DNA]</scope>
    <source>
        <strain evidence="2">h7</strain>
    </source>
</reference>
<evidence type="ECO:0000313" key="1">
    <source>
        <dbReference type="EMBL" id="KIM43614.1"/>
    </source>
</evidence>
<keyword evidence="2" id="KW-1185">Reference proteome</keyword>
<name>A0A0C3CHK7_HEBCY</name>
<dbReference type="Proteomes" id="UP000053424">
    <property type="component" value="Unassembled WGS sequence"/>
</dbReference>
<accession>A0A0C3CHK7</accession>
<gene>
    <name evidence="1" type="ORF">M413DRAFT_443538</name>
</gene>
<sequence>MDDSFTRQSDLKGVADICGLPNRWKVRWCKLLLVVFVVADEHVESPAVWCFSADSQYQTCTF</sequence>
<dbReference type="EMBL" id="KN831775">
    <property type="protein sequence ID" value="KIM43614.1"/>
    <property type="molecule type" value="Genomic_DNA"/>
</dbReference>
<dbReference type="AlphaFoldDB" id="A0A0C3CHK7"/>
<reference evidence="2" key="2">
    <citation type="submission" date="2015-01" db="EMBL/GenBank/DDBJ databases">
        <title>Evolutionary Origins and Diversification of the Mycorrhizal Mutualists.</title>
        <authorList>
            <consortium name="DOE Joint Genome Institute"/>
            <consortium name="Mycorrhizal Genomics Consortium"/>
            <person name="Kohler A."/>
            <person name="Kuo A."/>
            <person name="Nagy L.G."/>
            <person name="Floudas D."/>
            <person name="Copeland A."/>
            <person name="Barry K.W."/>
            <person name="Cichocki N."/>
            <person name="Veneault-Fourrey C."/>
            <person name="LaButti K."/>
            <person name="Lindquist E.A."/>
            <person name="Lipzen A."/>
            <person name="Lundell T."/>
            <person name="Morin E."/>
            <person name="Murat C."/>
            <person name="Riley R."/>
            <person name="Ohm R."/>
            <person name="Sun H."/>
            <person name="Tunlid A."/>
            <person name="Henrissat B."/>
            <person name="Grigoriev I.V."/>
            <person name="Hibbett D.S."/>
            <person name="Martin F."/>
        </authorList>
    </citation>
    <scope>NUCLEOTIDE SEQUENCE [LARGE SCALE GENOMIC DNA]</scope>
    <source>
        <strain evidence="2">h7</strain>
    </source>
</reference>
<protein>
    <submittedName>
        <fullName evidence="1">Uncharacterized protein</fullName>
    </submittedName>
</protein>